<proteinExistence type="predicted"/>
<keyword evidence="2" id="KW-0472">Membrane</keyword>
<evidence type="ECO:0000313" key="3">
    <source>
        <dbReference type="EMBL" id="KMO71859.1"/>
    </source>
</evidence>
<feature type="transmembrane region" description="Helical" evidence="2">
    <location>
        <begin position="114"/>
        <end position="134"/>
    </location>
</feature>
<organism evidence="3 4">
    <name type="scientific">Mycolicibacterium chlorophenolicum</name>
    <dbReference type="NCBI Taxonomy" id="37916"/>
    <lineage>
        <taxon>Bacteria</taxon>
        <taxon>Bacillati</taxon>
        <taxon>Actinomycetota</taxon>
        <taxon>Actinomycetes</taxon>
        <taxon>Mycobacteriales</taxon>
        <taxon>Mycobacteriaceae</taxon>
        <taxon>Mycolicibacterium</taxon>
    </lineage>
</organism>
<dbReference type="EMBL" id="JYNL01000050">
    <property type="protein sequence ID" value="KMO71859.1"/>
    <property type="molecule type" value="Genomic_DNA"/>
</dbReference>
<comment type="caution">
    <text evidence="3">The sequence shown here is derived from an EMBL/GenBank/DDBJ whole genome shotgun (WGS) entry which is preliminary data.</text>
</comment>
<protein>
    <submittedName>
        <fullName evidence="3">Uncharacterized protein</fullName>
    </submittedName>
</protein>
<dbReference type="AlphaFoldDB" id="A0A0J6VNU1"/>
<dbReference type="Proteomes" id="UP000036513">
    <property type="component" value="Unassembled WGS sequence"/>
</dbReference>
<dbReference type="STRING" id="37916.MCHLDSM_04231"/>
<dbReference type="PANTHER" id="PTHR30221">
    <property type="entry name" value="SMALL-CONDUCTANCE MECHANOSENSITIVE CHANNEL"/>
    <property type="match status" value="1"/>
</dbReference>
<dbReference type="PANTHER" id="PTHR30221:SF1">
    <property type="entry name" value="SMALL-CONDUCTANCE MECHANOSENSITIVE CHANNEL"/>
    <property type="match status" value="1"/>
</dbReference>
<dbReference type="Pfam" id="PF05552">
    <property type="entry name" value="MS_channel_1st_1"/>
    <property type="match status" value="2"/>
</dbReference>
<keyword evidence="2" id="KW-1133">Transmembrane helix</keyword>
<feature type="region of interest" description="Disordered" evidence="1">
    <location>
        <begin position="219"/>
        <end position="267"/>
    </location>
</feature>
<evidence type="ECO:0000256" key="2">
    <source>
        <dbReference type="SAM" id="Phobius"/>
    </source>
</evidence>
<keyword evidence="4" id="KW-1185">Reference proteome</keyword>
<name>A0A0J6VNU1_9MYCO</name>
<dbReference type="PATRIC" id="fig|37916.4.peg.4206"/>
<evidence type="ECO:0000313" key="4">
    <source>
        <dbReference type="Proteomes" id="UP000036513"/>
    </source>
</evidence>
<dbReference type="InterPro" id="IPR008910">
    <property type="entry name" value="MSC_TM_helix"/>
</dbReference>
<keyword evidence="2" id="KW-0812">Transmembrane</keyword>
<dbReference type="GO" id="GO:0008381">
    <property type="term" value="F:mechanosensitive monoatomic ion channel activity"/>
    <property type="evidence" value="ECO:0007669"/>
    <property type="project" value="InterPro"/>
</dbReference>
<evidence type="ECO:0000256" key="1">
    <source>
        <dbReference type="SAM" id="MobiDB-lite"/>
    </source>
</evidence>
<feature type="compositionally biased region" description="Polar residues" evidence="1">
    <location>
        <begin position="224"/>
        <end position="239"/>
    </location>
</feature>
<feature type="compositionally biased region" description="Polar residues" evidence="1">
    <location>
        <begin position="257"/>
        <end position="267"/>
    </location>
</feature>
<feature type="transmembrane region" description="Helical" evidence="2">
    <location>
        <begin position="77"/>
        <end position="94"/>
    </location>
</feature>
<feature type="transmembrane region" description="Helical" evidence="2">
    <location>
        <begin position="177"/>
        <end position="198"/>
    </location>
</feature>
<feature type="transmembrane region" description="Helical" evidence="2">
    <location>
        <begin position="146"/>
        <end position="171"/>
    </location>
</feature>
<dbReference type="Gene3D" id="1.10.287.1260">
    <property type="match status" value="1"/>
</dbReference>
<feature type="compositionally biased region" description="Pro residues" evidence="1">
    <location>
        <begin position="242"/>
        <end position="252"/>
    </location>
</feature>
<dbReference type="InterPro" id="IPR045275">
    <property type="entry name" value="MscS_archaea/bacteria_type"/>
</dbReference>
<reference evidence="3 4" key="1">
    <citation type="journal article" date="2015" name="Genome Biol. Evol.">
        <title>Characterization of Three Mycobacterium spp. with Potential Use in Bioremediation by Genome Sequencing and Comparative Genomics.</title>
        <authorList>
            <person name="Das S."/>
            <person name="Pettersson B.M."/>
            <person name="Behra P.R."/>
            <person name="Ramesh M."/>
            <person name="Dasgupta S."/>
            <person name="Bhattacharya A."/>
            <person name="Kirsebom L.A."/>
        </authorList>
    </citation>
    <scope>NUCLEOTIDE SEQUENCE [LARGE SCALE GENOMIC DNA]</scope>
    <source>
        <strain evidence="3 4">DSM 43826</strain>
    </source>
</reference>
<gene>
    <name evidence="3" type="ORF">MCHLDSM_04231</name>
</gene>
<feature type="transmembrane region" description="Helical" evidence="2">
    <location>
        <begin position="20"/>
        <end position="37"/>
    </location>
</feature>
<sequence length="267" mass="28100">MMRDALNDMWRSIATFAPKLVAFLLILIIGLIVAKLISKAVDKILERVGFDRAVERGGVKRALANSQYDASTIAGKIVYYALALFVLQLAFGVFGPNPISVLLTGVIAFLPKLFVALIIVVVASAIAAAVRDLLSNSLSGLSYGRLLANLASIFILGLGVIAALNQIGIALTVTLPVLITILATLGGILVVGVGGGLIKPMQGRWENYLQKADEERRALRDRGQSANFAETSTQYSSHAQPPGNPPAGPPPRAFGDTPQQPGTSGTG</sequence>
<accession>A0A0J6VNU1</accession>